<evidence type="ECO:0000313" key="3">
    <source>
        <dbReference type="Proteomes" id="UP000663508"/>
    </source>
</evidence>
<dbReference type="RefSeq" id="WP_207182557.1">
    <property type="nucleotide sequence ID" value="NZ_AP024145.1"/>
</dbReference>
<dbReference type="KEGG" id="mind:mvi_20250"/>
<name>A0A8H8WSJ0_9HYPH</name>
<dbReference type="AlphaFoldDB" id="A0A8H8WSJ0"/>
<protein>
    <submittedName>
        <fullName evidence="2">Uncharacterized protein</fullName>
    </submittedName>
</protein>
<reference evidence="2" key="1">
    <citation type="submission" date="2020-11" db="EMBL/GenBank/DDBJ databases">
        <title>Complete genome sequence of a novel pathogenic Methylobacterium strain isolated from rice in Vietnam.</title>
        <authorList>
            <person name="Lai K."/>
            <person name="Okazaki S."/>
            <person name="Higashi K."/>
            <person name="Mori H."/>
            <person name="Toyoda A."/>
            <person name="Kurokawa K."/>
        </authorList>
    </citation>
    <scope>NUCLEOTIDE SEQUENCE</scope>
    <source>
        <strain evidence="2">VL1</strain>
    </source>
</reference>
<dbReference type="Proteomes" id="UP000663508">
    <property type="component" value="Chromosome"/>
</dbReference>
<organism evidence="2 3">
    <name type="scientific">Methylobacterium indicum</name>
    <dbReference type="NCBI Taxonomy" id="1775910"/>
    <lineage>
        <taxon>Bacteria</taxon>
        <taxon>Pseudomonadati</taxon>
        <taxon>Pseudomonadota</taxon>
        <taxon>Alphaproteobacteria</taxon>
        <taxon>Hyphomicrobiales</taxon>
        <taxon>Methylobacteriaceae</taxon>
        <taxon>Methylobacterium</taxon>
    </lineage>
</organism>
<accession>A0A8H8WSJ0</accession>
<gene>
    <name evidence="2" type="ORF">mvi_20250</name>
</gene>
<proteinExistence type="predicted"/>
<sequence>MIDRELAAALALCALGLAVAGVAAARPAPAGVTTAHAGEPLVTVPAARMGRPGPL</sequence>
<feature type="signal peptide" evidence="1">
    <location>
        <begin position="1"/>
        <end position="25"/>
    </location>
</feature>
<evidence type="ECO:0000256" key="1">
    <source>
        <dbReference type="SAM" id="SignalP"/>
    </source>
</evidence>
<feature type="chain" id="PRO_5034486317" evidence="1">
    <location>
        <begin position="26"/>
        <end position="55"/>
    </location>
</feature>
<keyword evidence="1" id="KW-0732">Signal</keyword>
<dbReference type="EMBL" id="AP024145">
    <property type="protein sequence ID" value="BCM83564.1"/>
    <property type="molecule type" value="Genomic_DNA"/>
</dbReference>
<evidence type="ECO:0000313" key="2">
    <source>
        <dbReference type="EMBL" id="BCM83564.1"/>
    </source>
</evidence>